<feature type="region of interest" description="Disordered" evidence="7">
    <location>
        <begin position="21"/>
        <end position="47"/>
    </location>
</feature>
<dbReference type="PIRSF" id="PIRSF015582">
    <property type="entry name" value="Cit_lyase_B"/>
    <property type="match status" value="1"/>
</dbReference>
<reference evidence="9 10" key="1">
    <citation type="submission" date="2012-02" db="EMBL/GenBank/DDBJ databases">
        <title>Shotgun genome sequence of Phaeospirillum photometricum DSM 122.</title>
        <authorList>
            <person name="Duquesne K."/>
            <person name="Sturgis J."/>
        </authorList>
    </citation>
    <scope>NUCLEOTIDE SEQUENCE [LARGE SCALE GENOMIC DNA]</scope>
    <source>
        <strain evidence="10">DSM122</strain>
    </source>
</reference>
<evidence type="ECO:0000256" key="5">
    <source>
        <dbReference type="PIRSR" id="PIRSR015582-1"/>
    </source>
</evidence>
<feature type="binding site" evidence="5">
    <location>
        <position position="176"/>
    </location>
    <ligand>
        <name>substrate</name>
    </ligand>
</feature>
<evidence type="ECO:0000313" key="10">
    <source>
        <dbReference type="Proteomes" id="UP000033220"/>
    </source>
</evidence>
<evidence type="ECO:0000256" key="4">
    <source>
        <dbReference type="ARBA" id="ARBA00022842"/>
    </source>
</evidence>
<dbReference type="GO" id="GO:0006107">
    <property type="term" value="P:oxaloacetate metabolic process"/>
    <property type="evidence" value="ECO:0007669"/>
    <property type="project" value="TreeGrafter"/>
</dbReference>
<dbReference type="GO" id="GO:0008815">
    <property type="term" value="F:citrate (pro-3S)-lyase activity"/>
    <property type="evidence" value="ECO:0007669"/>
    <property type="project" value="UniProtKB-EC"/>
</dbReference>
<sequence length="348" mass="37003">MSQGATMPKVLPAGAQHPFFLSRPPWSSGHDPAHGPCHRRGPAPLSRVSTMVPTVRPRRSVLYMPGSNPRALEKARTLAADGLILDLEDATAPDAKETARDAVCAMAGRYGKREVLIRVNGLDTRWGHDDIQAAARSACDGILLPKVESADMVRRAEAIMTAAGAPATMGLWCMMETPRGILEAAAIAGATARLHGLVLGTSDLAKDLHCAHTRERQPMITALGLCLLAARANGLAILDGVYLDLNDDEGFAYACRQGADLGFDGKTLIHPKTIAAANAAFAPSEAEVDWSRRIIAAHTEALAEGKAVVVVEGKLVENLHVENARRLVALAERITELSDALKTQESNG</sequence>
<dbReference type="InterPro" id="IPR005000">
    <property type="entry name" value="Aldolase/citrate-lyase_domain"/>
</dbReference>
<evidence type="ECO:0000256" key="2">
    <source>
        <dbReference type="ARBA" id="ARBA00005568"/>
    </source>
</evidence>
<dbReference type="EC" id="4.1.3.6" evidence="9"/>
<protein>
    <submittedName>
        <fullName evidence="9">Citrate lyase</fullName>
        <ecNumber evidence="9">4.1.3.6</ecNumber>
    </submittedName>
</protein>
<dbReference type="Pfam" id="PF03328">
    <property type="entry name" value="HpcH_HpaI"/>
    <property type="match status" value="1"/>
</dbReference>
<accession>H6SJU7</accession>
<name>H6SJU7_PARPM</name>
<dbReference type="Proteomes" id="UP000033220">
    <property type="component" value="Chromosome DSM 122"/>
</dbReference>
<keyword evidence="9" id="KW-0456">Lyase</keyword>
<dbReference type="PANTHER" id="PTHR32308">
    <property type="entry name" value="LYASE BETA SUBUNIT, PUTATIVE (AFU_ORTHOLOGUE AFUA_4G13030)-RELATED"/>
    <property type="match status" value="1"/>
</dbReference>
<feature type="domain" description="HpcH/HpaI aldolase/citrate lyase" evidence="8">
    <location>
        <begin position="59"/>
        <end position="271"/>
    </location>
</feature>
<dbReference type="EMBL" id="HE663493">
    <property type="protein sequence ID" value="CCG08262.1"/>
    <property type="molecule type" value="Genomic_DNA"/>
</dbReference>
<dbReference type="InterPro" id="IPR040442">
    <property type="entry name" value="Pyrv_kinase-like_dom_sf"/>
</dbReference>
<dbReference type="STRING" id="1150469.RSPPHO_01636"/>
<feature type="binding site" evidence="5">
    <location>
        <position position="118"/>
    </location>
    <ligand>
        <name>substrate</name>
    </ligand>
</feature>
<evidence type="ECO:0000256" key="6">
    <source>
        <dbReference type="PIRSR" id="PIRSR015582-2"/>
    </source>
</evidence>
<dbReference type="PATRIC" id="fig|1150469.3.peg.1841"/>
<comment type="cofactor">
    <cofactor evidence="1">
        <name>Mg(2+)</name>
        <dbReference type="ChEBI" id="CHEBI:18420"/>
    </cofactor>
</comment>
<dbReference type="InterPro" id="IPR015813">
    <property type="entry name" value="Pyrv/PenolPyrv_kinase-like_dom"/>
</dbReference>
<evidence type="ECO:0000256" key="3">
    <source>
        <dbReference type="ARBA" id="ARBA00022723"/>
    </source>
</evidence>
<dbReference type="KEGG" id="rpm:RSPPHO_01636"/>
<dbReference type="InterPro" id="IPR011206">
    <property type="entry name" value="Citrate_lyase_beta/mcl1/mcl2"/>
</dbReference>
<dbReference type="GO" id="GO:0000287">
    <property type="term" value="F:magnesium ion binding"/>
    <property type="evidence" value="ECO:0007669"/>
    <property type="project" value="TreeGrafter"/>
</dbReference>
<dbReference type="Gene3D" id="3.20.20.60">
    <property type="entry name" value="Phosphoenolpyruvate-binding domains"/>
    <property type="match status" value="1"/>
</dbReference>
<keyword evidence="4 6" id="KW-0460">Magnesium</keyword>
<organism evidence="9 10">
    <name type="scientific">Pararhodospirillum photometricum DSM 122</name>
    <dbReference type="NCBI Taxonomy" id="1150469"/>
    <lineage>
        <taxon>Bacteria</taxon>
        <taxon>Pseudomonadati</taxon>
        <taxon>Pseudomonadota</taxon>
        <taxon>Alphaproteobacteria</taxon>
        <taxon>Rhodospirillales</taxon>
        <taxon>Rhodospirillaceae</taxon>
        <taxon>Pararhodospirillum</taxon>
    </lineage>
</organism>
<dbReference type="AlphaFoldDB" id="H6SJU7"/>
<dbReference type="eggNOG" id="COG2301">
    <property type="taxonomic scope" value="Bacteria"/>
</dbReference>
<comment type="similarity">
    <text evidence="2">Belongs to the HpcH/HpaI aldolase family.</text>
</comment>
<dbReference type="HOGENOM" id="CLU_044864_0_1_5"/>
<evidence type="ECO:0000259" key="8">
    <source>
        <dbReference type="Pfam" id="PF03328"/>
    </source>
</evidence>
<proteinExistence type="inferred from homology"/>
<dbReference type="SUPFAM" id="SSF51621">
    <property type="entry name" value="Phosphoenolpyruvate/pyruvate domain"/>
    <property type="match status" value="1"/>
</dbReference>
<keyword evidence="10" id="KW-1185">Reference proteome</keyword>
<dbReference type="PANTHER" id="PTHR32308:SF10">
    <property type="entry name" value="CITRATE LYASE SUBUNIT BETA"/>
    <property type="match status" value="1"/>
</dbReference>
<feature type="binding site" evidence="6">
    <location>
        <position position="176"/>
    </location>
    <ligand>
        <name>Mg(2+)</name>
        <dbReference type="ChEBI" id="CHEBI:18420"/>
    </ligand>
</feature>
<evidence type="ECO:0000256" key="7">
    <source>
        <dbReference type="SAM" id="MobiDB-lite"/>
    </source>
</evidence>
<gene>
    <name evidence="9" type="ORF">RSPPHO_01636</name>
</gene>
<evidence type="ECO:0000313" key="9">
    <source>
        <dbReference type="EMBL" id="CCG08262.1"/>
    </source>
</evidence>
<evidence type="ECO:0000256" key="1">
    <source>
        <dbReference type="ARBA" id="ARBA00001946"/>
    </source>
</evidence>
<feature type="binding site" evidence="6">
    <location>
        <position position="203"/>
    </location>
    <ligand>
        <name>Mg(2+)</name>
        <dbReference type="ChEBI" id="CHEBI:18420"/>
    </ligand>
</feature>
<keyword evidence="3 6" id="KW-0479">Metal-binding</keyword>